<keyword evidence="3" id="KW-0808">Transferase</keyword>
<dbReference type="Gene3D" id="3.30.565.10">
    <property type="entry name" value="Histidine kinase-like ATPase, C-terminal domain"/>
    <property type="match status" value="1"/>
</dbReference>
<name>A0ABS4ZDR1_9MICO</name>
<keyword evidence="1" id="KW-0472">Membrane</keyword>
<organism evidence="3 4">
    <name type="scientific">Microbacterium amylolyticum</name>
    <dbReference type="NCBI Taxonomy" id="936337"/>
    <lineage>
        <taxon>Bacteria</taxon>
        <taxon>Bacillati</taxon>
        <taxon>Actinomycetota</taxon>
        <taxon>Actinomycetes</taxon>
        <taxon>Micrococcales</taxon>
        <taxon>Microbacteriaceae</taxon>
        <taxon>Microbacterium</taxon>
    </lineage>
</organism>
<dbReference type="EMBL" id="JAGIOL010000001">
    <property type="protein sequence ID" value="MBP2435427.1"/>
    <property type="molecule type" value="Genomic_DNA"/>
</dbReference>
<dbReference type="Pfam" id="PF14501">
    <property type="entry name" value="HATPase_c_5"/>
    <property type="match status" value="1"/>
</dbReference>
<proteinExistence type="predicted"/>
<dbReference type="CDD" id="cd16935">
    <property type="entry name" value="HATPase_AgrC-ComD-like"/>
    <property type="match status" value="1"/>
</dbReference>
<dbReference type="RefSeq" id="WP_165132821.1">
    <property type="nucleotide sequence ID" value="NZ_CP049253.1"/>
</dbReference>
<dbReference type="GO" id="GO:0016301">
    <property type="term" value="F:kinase activity"/>
    <property type="evidence" value="ECO:0007669"/>
    <property type="project" value="UniProtKB-KW"/>
</dbReference>
<gene>
    <name evidence="3" type="ORF">JOF34_000013</name>
</gene>
<sequence>MIDQTLPDIPRVVTGLAEAGACLVYLLILRRRMAPLAFAAIAVVGTLALIATQAAADLLPLPLWTLGMLAAVLAMYTFLRVCLDSTRLATVYLTARAFVLAELVASLHWQLHTFFLPHGAITGPAIVLLIVTFTGCFVLAWFAEARHLPRGGEVDAGWRETVAAVAIASATFGISNLSFTGANTPFSGRIGHEIFYIRTLVDLCGYIALYAQQEWRREVRARAESQAMQSLLRSQHDQYRTTKRAIDEVSRKHHDMKHVVQAIRAEEDPTIRARLVDELEQSIADYGTRFRTGNAVLDTVLQAKAMTARDEGIEITCVADGALLDMLTPLDLVTVTGNALDNAIEAATRTENDGTRSVRVALFAQDAFVMLRIDNTYDGVLLREGDMPRSRKPDADDHGFGLRSIEQTVATYGGSMSINADERWFSLRLLFPRPQKSGDSASR</sequence>
<evidence type="ECO:0000313" key="4">
    <source>
        <dbReference type="Proteomes" id="UP001519362"/>
    </source>
</evidence>
<dbReference type="Proteomes" id="UP001519362">
    <property type="component" value="Unassembled WGS sequence"/>
</dbReference>
<feature type="transmembrane region" description="Helical" evidence="1">
    <location>
        <begin position="36"/>
        <end position="55"/>
    </location>
</feature>
<reference evidence="3 4" key="1">
    <citation type="submission" date="2021-03" db="EMBL/GenBank/DDBJ databases">
        <title>Sequencing the genomes of 1000 actinobacteria strains.</title>
        <authorList>
            <person name="Klenk H.-P."/>
        </authorList>
    </citation>
    <scope>NUCLEOTIDE SEQUENCE [LARGE SCALE GENOMIC DNA]</scope>
    <source>
        <strain evidence="3 4">DSM 24221</strain>
    </source>
</reference>
<evidence type="ECO:0000259" key="2">
    <source>
        <dbReference type="Pfam" id="PF14501"/>
    </source>
</evidence>
<feature type="transmembrane region" description="Helical" evidence="1">
    <location>
        <begin position="121"/>
        <end position="142"/>
    </location>
</feature>
<keyword evidence="1" id="KW-0812">Transmembrane</keyword>
<keyword evidence="3" id="KW-0418">Kinase</keyword>
<dbReference type="InterPro" id="IPR036890">
    <property type="entry name" value="HATPase_C_sf"/>
</dbReference>
<feature type="transmembrane region" description="Helical" evidence="1">
    <location>
        <begin position="162"/>
        <end position="182"/>
    </location>
</feature>
<comment type="caution">
    <text evidence="3">The sequence shown here is derived from an EMBL/GenBank/DDBJ whole genome shotgun (WGS) entry which is preliminary data.</text>
</comment>
<feature type="domain" description="Sensor histidine kinase NatK-like C-terminal" evidence="2">
    <location>
        <begin position="328"/>
        <end position="432"/>
    </location>
</feature>
<dbReference type="PANTHER" id="PTHR40448">
    <property type="entry name" value="TWO-COMPONENT SENSOR HISTIDINE KINASE"/>
    <property type="match status" value="1"/>
</dbReference>
<keyword evidence="1" id="KW-1133">Transmembrane helix</keyword>
<evidence type="ECO:0000313" key="3">
    <source>
        <dbReference type="EMBL" id="MBP2435427.1"/>
    </source>
</evidence>
<keyword evidence="4" id="KW-1185">Reference proteome</keyword>
<accession>A0ABS4ZDR1</accession>
<dbReference type="InterPro" id="IPR032834">
    <property type="entry name" value="NatK-like_C"/>
</dbReference>
<dbReference type="SUPFAM" id="SSF55874">
    <property type="entry name" value="ATPase domain of HSP90 chaperone/DNA topoisomerase II/histidine kinase"/>
    <property type="match status" value="1"/>
</dbReference>
<evidence type="ECO:0000256" key="1">
    <source>
        <dbReference type="SAM" id="Phobius"/>
    </source>
</evidence>
<feature type="transmembrane region" description="Helical" evidence="1">
    <location>
        <begin position="194"/>
        <end position="211"/>
    </location>
</feature>
<feature type="transmembrane region" description="Helical" evidence="1">
    <location>
        <begin position="61"/>
        <end position="79"/>
    </location>
</feature>
<feature type="transmembrane region" description="Helical" evidence="1">
    <location>
        <begin position="91"/>
        <end position="109"/>
    </location>
</feature>
<protein>
    <submittedName>
        <fullName evidence="3">Two-component sensor histidine kinase</fullName>
    </submittedName>
</protein>
<feature type="transmembrane region" description="Helical" evidence="1">
    <location>
        <begin position="12"/>
        <end position="29"/>
    </location>
</feature>
<dbReference type="PANTHER" id="PTHR40448:SF1">
    <property type="entry name" value="TWO-COMPONENT SENSOR HISTIDINE KINASE"/>
    <property type="match status" value="1"/>
</dbReference>